<dbReference type="RefSeq" id="XP_030829331.1">
    <property type="nucleotide sequence ID" value="XM_030973471.1"/>
</dbReference>
<feature type="compositionally biased region" description="Basic residues" evidence="13">
    <location>
        <begin position="66"/>
        <end position="75"/>
    </location>
</feature>
<keyword evidence="7 14" id="KW-0812">Transmembrane</keyword>
<reference evidence="19" key="1">
    <citation type="submission" date="2015-02" db="EMBL/GenBank/DDBJ databases">
        <title>Genome sequencing for Strongylocentrotus purpuratus.</title>
        <authorList>
            <person name="Murali S."/>
            <person name="Liu Y."/>
            <person name="Vee V."/>
            <person name="English A."/>
            <person name="Wang M."/>
            <person name="Skinner E."/>
            <person name="Han Y."/>
            <person name="Muzny D.M."/>
            <person name="Worley K.C."/>
            <person name="Gibbs R.A."/>
        </authorList>
    </citation>
    <scope>NUCLEOTIDE SEQUENCE</scope>
</reference>
<keyword evidence="5" id="KW-0109">Calcium transport</keyword>
<keyword evidence="12" id="KW-0407">Ion channel</keyword>
<dbReference type="GO" id="GO:0070588">
    <property type="term" value="P:calcium ion transmembrane transport"/>
    <property type="evidence" value="ECO:0000318"/>
    <property type="project" value="GO_Central"/>
</dbReference>
<feature type="transmembrane region" description="Helical" evidence="14">
    <location>
        <begin position="916"/>
        <end position="933"/>
    </location>
</feature>
<feature type="domain" description="Ion transport" evidence="15">
    <location>
        <begin position="829"/>
        <end position="1067"/>
    </location>
</feature>
<feature type="transmembrane region" description="Helical" evidence="14">
    <location>
        <begin position="1031"/>
        <end position="1061"/>
    </location>
</feature>
<dbReference type="Gene3D" id="3.90.79.10">
    <property type="entry name" value="Nucleoside Triphosphate Pyrophosphohydrolase"/>
    <property type="match status" value="1"/>
</dbReference>
<dbReference type="InterPro" id="IPR057366">
    <property type="entry name" value="TRPM-like"/>
</dbReference>
<comment type="subcellular location">
    <subcellularLocation>
        <location evidence="1">Cell membrane</location>
        <topology evidence="1">Multi-pass membrane protein</topology>
    </subcellularLocation>
</comment>
<dbReference type="InterPro" id="IPR041491">
    <property type="entry name" value="TRPM_SLOG"/>
</dbReference>
<evidence type="ECO:0000256" key="8">
    <source>
        <dbReference type="ARBA" id="ARBA00022837"/>
    </source>
</evidence>
<evidence type="ECO:0000256" key="6">
    <source>
        <dbReference type="ARBA" id="ARBA00022673"/>
    </source>
</evidence>
<dbReference type="EnsemblMetazoa" id="XM_030973471">
    <property type="protein sequence ID" value="XP_030829331"/>
    <property type="gene ID" value="LOC754831"/>
</dbReference>
<evidence type="ECO:0000256" key="9">
    <source>
        <dbReference type="ARBA" id="ARBA00022989"/>
    </source>
</evidence>
<dbReference type="Pfam" id="PF00520">
    <property type="entry name" value="Ion_trans"/>
    <property type="match status" value="1"/>
</dbReference>
<dbReference type="InParanoid" id="A0A7M7N0X8"/>
<evidence type="ECO:0000256" key="3">
    <source>
        <dbReference type="ARBA" id="ARBA00022448"/>
    </source>
</evidence>
<feature type="compositionally biased region" description="Basic and acidic residues" evidence="13">
    <location>
        <begin position="53"/>
        <end position="65"/>
    </location>
</feature>
<dbReference type="PANTHER" id="PTHR13800">
    <property type="entry name" value="TRANSIENT RECEPTOR POTENTIAL CATION CHANNEL, SUBFAMILY M, MEMBER 6"/>
    <property type="match status" value="1"/>
</dbReference>
<evidence type="ECO:0008006" key="20">
    <source>
        <dbReference type="Google" id="ProtNLM"/>
    </source>
</evidence>
<dbReference type="Pfam" id="PF25969">
    <property type="entry name" value="NUDT9_N"/>
    <property type="match status" value="1"/>
</dbReference>
<dbReference type="InterPro" id="IPR005821">
    <property type="entry name" value="Ion_trans_dom"/>
</dbReference>
<evidence type="ECO:0000259" key="16">
    <source>
        <dbReference type="Pfam" id="PF18139"/>
    </source>
</evidence>
<sequence>MSDKKRSSFARQLSTDGNRGGSLPRATSLTNPSWIRENILMRECTRFTPAPPDIKDRKGDEDPKCQCKKRKKKHQDRFLENPDPSAKWKVETHTHTIPTNAYGKIEFIGAVGGAVGQKARKFIRVDYDTAPSKLLALFKDVWKLTKPKLLISVTGGAQNFPLNHRLKDVFRKGLIKAATSTSAWIITGGTHAGVMKYVGDAVRDHNLANGQNNVVAIGIASWGVITNRAKLIDDNGTFPAYYNMDAKKGKTLVSKPHKNHAHLDPNHTHFILVDKGRVDEFGEEITLRGKLEKAISEEQIQKSSGESASVSIPVVCVVVQGGPNTIETAFEAITNGTPVVVVAGSGRAADIMAYACQHTIELKEVVRNVMPEMVRVEVAKMIEKEFGQKQLDHHLTRIEACIQHKHLITVYELGASSTMDIDGAILHAILKANKGGILDQLRLALIWNRVDVAKREIFTDDREWGKGQLDESLRYALSNNQANFIELFLEQGVNLKDYLTIKELTILYNEIQSSSLLKQLKKKRAKINLEHVGKVIHNLMFDTYQLLDQYLPKKGGDDIRQDAPKQNEAYDDVGDDDSSDGEDMDENDTGATIMPANMKKDQFEFPMRELFVFAILQNWHDMAKLFWEEGRESIASALAGSKMLKGMASKEDDSDQIANMEEHAETYEELAIGVLNECYIEDEKRSALLLVFELPSWGNSTCLSLAVEAMDKNFIAHPGVQSLLTQIWMGKISDKTSPFHLWMCTLFPPLIYFLVKFHEDDEEEKLSAAKSIMGALDHPPSDNGDNGMASQTKYGLDIRYSGVALSWWQKFKFFYDAPMNTFRHNVLSYIVFLVLYSYVILGKFAKDYFEYVLIIWVVSLCTEEFRQIAQGVNSSWSSRLLAWITDYWNILDMATLITFAVAEILNFVGFSEAGHVLLSLNLTLFFIRALHIFSISKQLGPKLIMIQRMMVDLMFFVAILAVFLIGYGIASQAILFPNETDVSVIMRGILMRSYFQIFGELFLEVIEGSDCTDNSTLVDGVDFFPCPEHSWIGIVLLAGYMMISNVLLLNLLIAMFSYTFSAIQDNTDTIWKFQRYYLIKEYFNRPTIIPPFILASHFFYAVRFVIQHCCRTCTHWKIPELKQWLTDQEKKTLVLWEGINADNYTAKQRILVQQNLNERVKETGDRVEDMTIKLDHGGKGFGERLVRLENGMERTNDALDWMISALSSLSSSGNREVKLAPPKLKDIQRREDSLDIAEEVARFKVPDSLEALGIMIHKKSRASPYPGTAMRRFPVPDDKVPWETAFPLYTPVRYTHRSVEKGPHWADIDLMSMPESSRPVLLYNQMDEQCKYNRRSHMKAYQIKDGLPLNPKGRTGLSGRGLLGRWGPNHAADPIATRWKRKPDDGSILMDEDKPVLEFIAIQRVDNQQWAIPGGMVQPGHLVSETLNREFGEEALGALNKTDDEAALIRNMSTSSSRTVLRYTRVMWTIQGTPITPG</sequence>
<feature type="transmembrane region" description="Helical" evidence="14">
    <location>
        <begin position="1082"/>
        <end position="1102"/>
    </location>
</feature>
<evidence type="ECO:0000259" key="17">
    <source>
        <dbReference type="Pfam" id="PF25508"/>
    </source>
</evidence>
<dbReference type="Proteomes" id="UP000007110">
    <property type="component" value="Unassembled WGS sequence"/>
</dbReference>
<evidence type="ECO:0000256" key="11">
    <source>
        <dbReference type="ARBA" id="ARBA00023136"/>
    </source>
</evidence>
<feature type="region of interest" description="Disordered" evidence="13">
    <location>
        <begin position="555"/>
        <end position="592"/>
    </location>
</feature>
<name>A0A7M7N0X8_STRPU</name>
<dbReference type="Pfam" id="PF18139">
    <property type="entry name" value="LSDAT_euk"/>
    <property type="match status" value="1"/>
</dbReference>
<keyword evidence="11 14" id="KW-0472">Membrane</keyword>
<dbReference type="SUPFAM" id="SSF55811">
    <property type="entry name" value="Nudix"/>
    <property type="match status" value="1"/>
</dbReference>
<feature type="compositionally biased region" description="Acidic residues" evidence="13">
    <location>
        <begin position="569"/>
        <end position="588"/>
    </location>
</feature>
<dbReference type="OrthoDB" id="310870at2759"/>
<keyword evidence="19" id="KW-1185">Reference proteome</keyword>
<proteinExistence type="inferred from homology"/>
<dbReference type="Pfam" id="PF25508">
    <property type="entry name" value="TRPM2"/>
    <property type="match status" value="1"/>
</dbReference>
<keyword evidence="4" id="KW-1003">Cell membrane</keyword>
<keyword evidence="10" id="KW-0406">Ion transport</keyword>
<evidence type="ECO:0000256" key="14">
    <source>
        <dbReference type="SAM" id="Phobius"/>
    </source>
</evidence>
<dbReference type="InterPro" id="IPR015797">
    <property type="entry name" value="NUDIX_hydrolase-like_dom_sf"/>
</dbReference>
<evidence type="ECO:0000256" key="2">
    <source>
        <dbReference type="ARBA" id="ARBA00009501"/>
    </source>
</evidence>
<keyword evidence="9 14" id="KW-1133">Transmembrane helix</keyword>
<feature type="transmembrane region" description="Helical" evidence="14">
    <location>
        <begin position="890"/>
        <end position="910"/>
    </location>
</feature>
<feature type="region of interest" description="Disordered" evidence="13">
    <location>
        <begin position="47"/>
        <end position="83"/>
    </location>
</feature>
<keyword evidence="3" id="KW-0813">Transport</keyword>
<dbReference type="FunCoup" id="A0A7M7N0X8">
    <property type="interactions" value="996"/>
</dbReference>
<accession>A0A7M7N0X8</accession>
<organism evidence="18 19">
    <name type="scientific">Strongylocentrotus purpuratus</name>
    <name type="common">Purple sea urchin</name>
    <dbReference type="NCBI Taxonomy" id="7668"/>
    <lineage>
        <taxon>Eukaryota</taxon>
        <taxon>Metazoa</taxon>
        <taxon>Echinodermata</taxon>
        <taxon>Eleutherozoa</taxon>
        <taxon>Echinozoa</taxon>
        <taxon>Echinoidea</taxon>
        <taxon>Euechinoidea</taxon>
        <taxon>Echinacea</taxon>
        <taxon>Camarodonta</taxon>
        <taxon>Echinidea</taxon>
        <taxon>Strongylocentrotidae</taxon>
        <taxon>Strongylocentrotus</taxon>
    </lineage>
</organism>
<feature type="compositionally biased region" description="Basic and acidic residues" evidence="13">
    <location>
        <begin position="555"/>
        <end position="565"/>
    </location>
</feature>
<dbReference type="InterPro" id="IPR050927">
    <property type="entry name" value="TRPM"/>
</dbReference>
<evidence type="ECO:0000313" key="18">
    <source>
        <dbReference type="EnsemblMetazoa" id="XP_030829331"/>
    </source>
</evidence>
<feature type="region of interest" description="Disordered" evidence="13">
    <location>
        <begin position="1"/>
        <end position="31"/>
    </location>
</feature>
<keyword evidence="6" id="KW-0107">Calcium channel</keyword>
<comment type="similarity">
    <text evidence="2">Belongs to the transient receptor (TC 1.A.4) family. LTrpC subfamily. TRPM2 sub-subfamily.</text>
</comment>
<evidence type="ECO:0000256" key="7">
    <source>
        <dbReference type="ARBA" id="ARBA00022692"/>
    </source>
</evidence>
<evidence type="ECO:0000256" key="12">
    <source>
        <dbReference type="ARBA" id="ARBA00023303"/>
    </source>
</evidence>
<reference evidence="18" key="2">
    <citation type="submission" date="2021-01" db="UniProtKB">
        <authorList>
            <consortium name="EnsemblMetazoa"/>
        </authorList>
    </citation>
    <scope>IDENTIFICATION</scope>
</reference>
<dbReference type="PANTHER" id="PTHR13800:SF12">
    <property type="entry name" value="TRANSIENT RECEPTOR POTENTIAL CATION CHANNEL SUBFAMILY M MEMBER-LIKE 2"/>
    <property type="match status" value="1"/>
</dbReference>
<evidence type="ECO:0000256" key="4">
    <source>
        <dbReference type="ARBA" id="ARBA00022475"/>
    </source>
</evidence>
<evidence type="ECO:0000313" key="19">
    <source>
        <dbReference type="Proteomes" id="UP000007110"/>
    </source>
</evidence>
<evidence type="ECO:0000256" key="1">
    <source>
        <dbReference type="ARBA" id="ARBA00004651"/>
    </source>
</evidence>
<feature type="transmembrane region" description="Helical" evidence="14">
    <location>
        <begin position="826"/>
        <end position="845"/>
    </location>
</feature>
<evidence type="ECO:0000256" key="13">
    <source>
        <dbReference type="SAM" id="MobiDB-lite"/>
    </source>
</evidence>
<evidence type="ECO:0000256" key="5">
    <source>
        <dbReference type="ARBA" id="ARBA00022568"/>
    </source>
</evidence>
<dbReference type="GeneID" id="754831"/>
<dbReference type="GO" id="GO:0099604">
    <property type="term" value="F:ligand-gated calcium channel activity"/>
    <property type="evidence" value="ECO:0000318"/>
    <property type="project" value="GO_Central"/>
</dbReference>
<protein>
    <recommendedName>
        <fullName evidence="20">Transient receptor potential cation channel subfamily M member 2</fullName>
    </recommendedName>
</protein>
<keyword evidence="8" id="KW-0106">Calcium</keyword>
<dbReference type="KEGG" id="spu:754831"/>
<dbReference type="OMA" id="EFLIYEP"/>
<dbReference type="GO" id="GO:0005886">
    <property type="term" value="C:plasma membrane"/>
    <property type="evidence" value="ECO:0000318"/>
    <property type="project" value="GO_Central"/>
</dbReference>
<feature type="domain" description="TRPM SLOG" evidence="16">
    <location>
        <begin position="121"/>
        <end position="394"/>
    </location>
</feature>
<feature type="domain" description="TRPM-like" evidence="17">
    <location>
        <begin position="456"/>
        <end position="717"/>
    </location>
</feature>
<evidence type="ECO:0000259" key="15">
    <source>
        <dbReference type="Pfam" id="PF00520"/>
    </source>
</evidence>
<evidence type="ECO:0000256" key="10">
    <source>
        <dbReference type="ARBA" id="ARBA00023065"/>
    </source>
</evidence>
<feature type="transmembrane region" description="Helical" evidence="14">
    <location>
        <begin position="953"/>
        <end position="976"/>
    </location>
</feature>